<dbReference type="RefSeq" id="WP_071531897.1">
    <property type="nucleotide sequence ID" value="NZ_BIIY01000012.1"/>
</dbReference>
<reference evidence="1" key="1">
    <citation type="submission" date="2019-01" db="EMBL/GenBank/DDBJ databases">
        <authorList>
            <person name="Lista F."/>
            <person name="Anselmo A."/>
        </authorList>
    </citation>
    <scope>NUCLEOTIDE SEQUENCE</scope>
    <source>
        <strain evidence="1">20S</strain>
    </source>
</reference>
<organism evidence="1">
    <name type="scientific">Klebsiella pneumoniae</name>
    <dbReference type="NCBI Taxonomy" id="573"/>
    <lineage>
        <taxon>Bacteria</taxon>
        <taxon>Pseudomonadati</taxon>
        <taxon>Pseudomonadota</taxon>
        <taxon>Gammaproteobacteria</taxon>
        <taxon>Enterobacterales</taxon>
        <taxon>Enterobacteriaceae</taxon>
        <taxon>Klebsiella/Raoultella group</taxon>
        <taxon>Klebsiella</taxon>
        <taxon>Klebsiella pneumoniae complex</taxon>
    </lineage>
</organism>
<dbReference type="PROSITE" id="PS51257">
    <property type="entry name" value="PROKAR_LIPOPROTEIN"/>
    <property type="match status" value="1"/>
</dbReference>
<dbReference type="AlphaFoldDB" id="A0A483GNM9"/>
<evidence type="ECO:0008006" key="2">
    <source>
        <dbReference type="Google" id="ProtNLM"/>
    </source>
</evidence>
<evidence type="ECO:0000313" key="1">
    <source>
        <dbReference type="EMBL" id="TCX10692.1"/>
    </source>
</evidence>
<gene>
    <name evidence="1" type="ORF">ETE86_06920</name>
</gene>
<comment type="caution">
    <text evidence="1">The sequence shown here is derived from an EMBL/GenBank/DDBJ whole genome shotgun (WGS) entry which is preliminary data.</text>
</comment>
<name>A0A483GNM9_KLEPN</name>
<dbReference type="EMBL" id="SDCC01000004">
    <property type="protein sequence ID" value="TCX10692.1"/>
    <property type="molecule type" value="Genomic_DNA"/>
</dbReference>
<proteinExistence type="predicted"/>
<accession>A0A483GNM9</accession>
<sequence length="120" mass="13595">MNHYVRAFVISFFLTGCGNHLVFEPNKLPDGYIDQEYYVPITISGGTGPVVDLSYEIHPSNSGLKLLFSEKKYYTKYVYNNFTIEGKPQLQGIVTINIRGGVVASAGQYFEKQYEINIQK</sequence>
<protein>
    <recommendedName>
        <fullName evidence="2">Lipoprotein</fullName>
    </recommendedName>
</protein>